<evidence type="ECO:0000313" key="9">
    <source>
        <dbReference type="Proteomes" id="UP000027265"/>
    </source>
</evidence>
<evidence type="ECO:0000313" key="8">
    <source>
        <dbReference type="EMBL" id="KDQ59452.1"/>
    </source>
</evidence>
<feature type="transmembrane region" description="Helical" evidence="7">
    <location>
        <begin position="554"/>
        <end position="574"/>
    </location>
</feature>
<evidence type="ECO:0000256" key="5">
    <source>
        <dbReference type="ARBA" id="ARBA00023065"/>
    </source>
</evidence>
<dbReference type="GO" id="GO:0005886">
    <property type="term" value="C:plasma membrane"/>
    <property type="evidence" value="ECO:0007669"/>
    <property type="project" value="TreeGrafter"/>
</dbReference>
<dbReference type="OrthoDB" id="9999863at2759"/>
<feature type="transmembrane region" description="Helical" evidence="7">
    <location>
        <begin position="371"/>
        <end position="391"/>
    </location>
</feature>
<feature type="transmembrane region" description="Helical" evidence="7">
    <location>
        <begin position="340"/>
        <end position="359"/>
    </location>
</feature>
<keyword evidence="6 7" id="KW-0472">Membrane</keyword>
<gene>
    <name evidence="8" type="ORF">JAAARDRAFT_621723</name>
</gene>
<protein>
    <recommendedName>
        <fullName evidence="10">Potassium transport protein</fullName>
    </recommendedName>
</protein>
<dbReference type="AlphaFoldDB" id="A0A067Q7J8"/>
<dbReference type="PANTHER" id="PTHR31064">
    <property type="entry name" value="POTASSIUM TRANSPORT PROTEIN DDB_G0292412-RELATED"/>
    <property type="match status" value="1"/>
</dbReference>
<organism evidence="8 9">
    <name type="scientific">Jaapia argillacea MUCL 33604</name>
    <dbReference type="NCBI Taxonomy" id="933084"/>
    <lineage>
        <taxon>Eukaryota</taxon>
        <taxon>Fungi</taxon>
        <taxon>Dikarya</taxon>
        <taxon>Basidiomycota</taxon>
        <taxon>Agaricomycotina</taxon>
        <taxon>Agaricomycetes</taxon>
        <taxon>Agaricomycetidae</taxon>
        <taxon>Jaapiales</taxon>
        <taxon>Jaapiaceae</taxon>
        <taxon>Jaapia</taxon>
    </lineage>
</organism>
<keyword evidence="5" id="KW-0406">Ion transport</keyword>
<dbReference type="GO" id="GO:1990573">
    <property type="term" value="P:potassium ion import across plasma membrane"/>
    <property type="evidence" value="ECO:0007669"/>
    <property type="project" value="TreeGrafter"/>
</dbReference>
<keyword evidence="9" id="KW-1185">Reference proteome</keyword>
<evidence type="ECO:0000256" key="2">
    <source>
        <dbReference type="ARBA" id="ARBA00022448"/>
    </source>
</evidence>
<sequence length="660" mass="74628">MLGTPATVSWVTVYVRRRFFIRHLSHIIDAELERTRARAMRRKEGDPSGARLADSQSYRRTAGVINGKRSQVLEYPDTLGNCSRDHAGIAYPESSSSDTVPCFAGSMAMGIHNDEVHNIHIPSRETSISQTSSSSRPVRTIAEERNQGVPRGIGFTKSVMKPVTVQVAPSKNIAAVGHHETSYDFAAPRRMSASRDEELATGAPEAHFGGFHPAHVLWKLIQTFAPGFYHKYRHAVTMPRTFTFVGVSGQDRPLQARPAPYLSFNAVADRDSHFHKLSREEVEELTGVEYRALHALLWIVPLYYFGILAISFVVIWPYMSAARWKSNFVPPQQHRSVNEVWFPAFIIVAAWANTGMSLVDQNMIPFQTAYPMIFFIILCILAGNTAFPIFLRLMIWTMSRCVPKHSRFHETLHFLLDHPRRCFIYLFPSRQTWFLLTVLIILKLNRPRTFASVCCPYSGFSVRSIVGPGTRCQSSLSRHDKNHLASTEKNLKSPTRYTTTTNWNRASIWGKYLLRHMRRQLSFDMWWLAAALFLLCILERANLNDSANSTWFNIFQLAFEIVSAYGTVGLSLGIPNANHSFSGALHTTSKLVLCAVMLRGRHRGLPVALDRAVMVPVELRREGKGKEIIHEMYGMSDVGGRSMDTTLPKNPRSDRLSAIF</sequence>
<keyword evidence="3 7" id="KW-0812">Transmembrane</keyword>
<evidence type="ECO:0008006" key="10">
    <source>
        <dbReference type="Google" id="ProtNLM"/>
    </source>
</evidence>
<dbReference type="EMBL" id="KL197715">
    <property type="protein sequence ID" value="KDQ59452.1"/>
    <property type="molecule type" value="Genomic_DNA"/>
</dbReference>
<dbReference type="InterPro" id="IPR003445">
    <property type="entry name" value="Cat_transpt"/>
</dbReference>
<evidence type="ECO:0000256" key="3">
    <source>
        <dbReference type="ARBA" id="ARBA00022692"/>
    </source>
</evidence>
<accession>A0A067Q7J8</accession>
<dbReference type="PANTHER" id="PTHR31064:SF30">
    <property type="entry name" value="HIGH-AFFINITY POTASSIUM TRANSPORT PROTEIN-RELATED"/>
    <property type="match status" value="1"/>
</dbReference>
<keyword evidence="2" id="KW-0813">Transport</keyword>
<feature type="transmembrane region" description="Helical" evidence="7">
    <location>
        <begin position="295"/>
        <end position="319"/>
    </location>
</feature>
<dbReference type="GO" id="GO:0030007">
    <property type="term" value="P:intracellular potassium ion homeostasis"/>
    <property type="evidence" value="ECO:0007669"/>
    <property type="project" value="TreeGrafter"/>
</dbReference>
<proteinExistence type="predicted"/>
<evidence type="ECO:0000256" key="6">
    <source>
        <dbReference type="ARBA" id="ARBA00023136"/>
    </source>
</evidence>
<evidence type="ECO:0000256" key="1">
    <source>
        <dbReference type="ARBA" id="ARBA00004141"/>
    </source>
</evidence>
<dbReference type="Proteomes" id="UP000027265">
    <property type="component" value="Unassembled WGS sequence"/>
</dbReference>
<dbReference type="GO" id="GO:0140107">
    <property type="term" value="F:high-affinity potassium ion transmembrane transporter activity"/>
    <property type="evidence" value="ECO:0007669"/>
    <property type="project" value="TreeGrafter"/>
</dbReference>
<dbReference type="InParanoid" id="A0A067Q7J8"/>
<keyword evidence="4 7" id="KW-1133">Transmembrane helix</keyword>
<dbReference type="InterPro" id="IPR051143">
    <property type="entry name" value="TrkH_K-transport"/>
</dbReference>
<dbReference type="HOGENOM" id="CLU_005947_3_0_1"/>
<dbReference type="FunCoup" id="A0A067Q7J8">
    <property type="interactions" value="67"/>
</dbReference>
<name>A0A067Q7J8_9AGAM</name>
<dbReference type="Pfam" id="PF02386">
    <property type="entry name" value="TrkH"/>
    <property type="match status" value="2"/>
</dbReference>
<feature type="transmembrane region" description="Helical" evidence="7">
    <location>
        <begin position="525"/>
        <end position="542"/>
    </location>
</feature>
<dbReference type="STRING" id="933084.A0A067Q7J8"/>
<comment type="subcellular location">
    <subcellularLocation>
        <location evidence="1">Membrane</location>
        <topology evidence="1">Multi-pass membrane protein</topology>
    </subcellularLocation>
</comment>
<evidence type="ECO:0000256" key="4">
    <source>
        <dbReference type="ARBA" id="ARBA00022989"/>
    </source>
</evidence>
<reference evidence="9" key="1">
    <citation type="journal article" date="2014" name="Proc. Natl. Acad. Sci. U.S.A.">
        <title>Extensive sampling of basidiomycete genomes demonstrates inadequacy of the white-rot/brown-rot paradigm for wood decay fungi.</title>
        <authorList>
            <person name="Riley R."/>
            <person name="Salamov A.A."/>
            <person name="Brown D.W."/>
            <person name="Nagy L.G."/>
            <person name="Floudas D."/>
            <person name="Held B.W."/>
            <person name="Levasseur A."/>
            <person name="Lombard V."/>
            <person name="Morin E."/>
            <person name="Otillar R."/>
            <person name="Lindquist E.A."/>
            <person name="Sun H."/>
            <person name="LaButti K.M."/>
            <person name="Schmutz J."/>
            <person name="Jabbour D."/>
            <person name="Luo H."/>
            <person name="Baker S.E."/>
            <person name="Pisabarro A.G."/>
            <person name="Walton J.D."/>
            <person name="Blanchette R.A."/>
            <person name="Henrissat B."/>
            <person name="Martin F."/>
            <person name="Cullen D."/>
            <person name="Hibbett D.S."/>
            <person name="Grigoriev I.V."/>
        </authorList>
    </citation>
    <scope>NUCLEOTIDE SEQUENCE [LARGE SCALE GENOMIC DNA]</scope>
    <source>
        <strain evidence="9">MUCL 33604</strain>
    </source>
</reference>
<evidence type="ECO:0000256" key="7">
    <source>
        <dbReference type="SAM" id="Phobius"/>
    </source>
</evidence>